<protein>
    <submittedName>
        <fullName evidence="1">Uncharacterized protein</fullName>
    </submittedName>
</protein>
<evidence type="ECO:0000313" key="1">
    <source>
        <dbReference type="EMBL" id="PIO24435.1"/>
    </source>
</evidence>
<organism evidence="1">
    <name type="scientific">Aquarana catesbeiana</name>
    <name type="common">American bullfrog</name>
    <name type="synonym">Rana catesbeiana</name>
    <dbReference type="NCBI Taxonomy" id="8400"/>
    <lineage>
        <taxon>Eukaryota</taxon>
        <taxon>Metazoa</taxon>
        <taxon>Chordata</taxon>
        <taxon>Craniata</taxon>
        <taxon>Vertebrata</taxon>
        <taxon>Euteleostomi</taxon>
        <taxon>Amphibia</taxon>
        <taxon>Batrachia</taxon>
        <taxon>Anura</taxon>
        <taxon>Neobatrachia</taxon>
        <taxon>Ranoidea</taxon>
        <taxon>Ranidae</taxon>
        <taxon>Aquarana</taxon>
    </lineage>
</organism>
<dbReference type="EMBL" id="KV956863">
    <property type="protein sequence ID" value="PIO24435.1"/>
    <property type="molecule type" value="Genomic_DNA"/>
</dbReference>
<feature type="non-terminal residue" evidence="1">
    <location>
        <position position="137"/>
    </location>
</feature>
<sequence length="137" mass="14274">MTSSLTVRHTSVLFRPHSTTPLLQCRRCGGEQQDDIISHCPPRITALLLSLNGSVVSACHQCSINAHLVALAGMASDNPHQLASVNPHLVAGDVASDNLQMVAGDVASSNLQMVAGDVASGNLQMVAGEMASDNPHL</sequence>
<proteinExistence type="predicted"/>
<dbReference type="AlphaFoldDB" id="A0A2G9R9H5"/>
<reference evidence="1" key="1">
    <citation type="submission" date="2017-08" db="EMBL/GenBank/DDBJ databases">
        <title>Assembly of the North American Bullfrog Genome.</title>
        <authorList>
            <person name="Warren R.L."/>
            <person name="Vandervalk B.P."/>
            <person name="Kucuk E."/>
            <person name="Birol I."/>
            <person name="Helbing C."/>
            <person name="Pandoh P."/>
            <person name="Behsaz B."/>
            <person name="Mohamadi H."/>
            <person name="Chu J."/>
            <person name="Jackman S."/>
            <person name="Hammond S.A."/>
            <person name="Veldhoen N."/>
            <person name="Kirk H."/>
            <person name="Zhao Y."/>
            <person name="Coope R."/>
            <person name="Pleasance S."/>
            <person name="Moore R."/>
            <person name="Holt R."/>
        </authorList>
    </citation>
    <scope>NUCLEOTIDE SEQUENCE</scope>
    <source>
        <strain evidence="1">Bruno</strain>
        <tissue evidence="1">Liver</tissue>
    </source>
</reference>
<name>A0A2G9R9H5_AQUCT</name>
<gene>
    <name evidence="1" type="ORF">AB205_0011920</name>
</gene>
<dbReference type="OrthoDB" id="10241993at2759"/>
<accession>A0A2G9R9H5</accession>